<dbReference type="AlphaFoldDB" id="A0A840PQV2"/>
<keyword evidence="2" id="KW-1185">Reference proteome</keyword>
<gene>
    <name evidence="1" type="ORF">HNR36_000582</name>
</gene>
<dbReference type="Proteomes" id="UP000557217">
    <property type="component" value="Unassembled WGS sequence"/>
</dbReference>
<proteinExistence type="predicted"/>
<name>A0A840PQV2_URETH</name>
<accession>A0A840PQV2</accession>
<protein>
    <submittedName>
        <fullName evidence="1">Uncharacterized protein</fullName>
    </submittedName>
</protein>
<reference evidence="1 2" key="1">
    <citation type="submission" date="2020-08" db="EMBL/GenBank/DDBJ databases">
        <title>Genomic Encyclopedia of Type Strains, Phase IV (KMG-IV): sequencing the most valuable type-strain genomes for metagenomic binning, comparative biology and taxonomic classification.</title>
        <authorList>
            <person name="Goeker M."/>
        </authorList>
    </citation>
    <scope>NUCLEOTIDE SEQUENCE [LARGE SCALE GENOMIC DNA]</scope>
    <source>
        <strain evidence="1 2">DSM 10633</strain>
    </source>
</reference>
<sequence length="70" mass="8550">METLSIYHKRKILKGRTKRELEKEIERHKQYGYVEASEMKYFEADSKPYQILVEKRWLAKENRNGFTKVV</sequence>
<evidence type="ECO:0000313" key="2">
    <source>
        <dbReference type="Proteomes" id="UP000557217"/>
    </source>
</evidence>
<organism evidence="1 2">
    <name type="scientific">Ureibacillus thermosphaericus</name>
    <dbReference type="NCBI Taxonomy" id="51173"/>
    <lineage>
        <taxon>Bacteria</taxon>
        <taxon>Bacillati</taxon>
        <taxon>Bacillota</taxon>
        <taxon>Bacilli</taxon>
        <taxon>Bacillales</taxon>
        <taxon>Caryophanaceae</taxon>
        <taxon>Ureibacillus</taxon>
    </lineage>
</organism>
<dbReference type="RefSeq" id="WP_168412039.1">
    <property type="nucleotide sequence ID" value="NZ_JAAXPW010000006.1"/>
</dbReference>
<evidence type="ECO:0000313" key="1">
    <source>
        <dbReference type="EMBL" id="MBB5148197.1"/>
    </source>
</evidence>
<dbReference type="EMBL" id="JACHGZ010000004">
    <property type="protein sequence ID" value="MBB5148197.1"/>
    <property type="molecule type" value="Genomic_DNA"/>
</dbReference>
<comment type="caution">
    <text evidence="1">The sequence shown here is derived from an EMBL/GenBank/DDBJ whole genome shotgun (WGS) entry which is preliminary data.</text>
</comment>